<dbReference type="EMBL" id="MN739890">
    <property type="protein sequence ID" value="QHT76208.1"/>
    <property type="molecule type" value="Genomic_DNA"/>
</dbReference>
<evidence type="ECO:0000259" key="2">
    <source>
        <dbReference type="PROSITE" id="PS50819"/>
    </source>
</evidence>
<dbReference type="AlphaFoldDB" id="A0A6C0H6M9"/>
<dbReference type="SUPFAM" id="SSF52540">
    <property type="entry name" value="P-loop containing nucleoside triphosphate hydrolases"/>
    <property type="match status" value="1"/>
</dbReference>
<dbReference type="InterPro" id="IPR007869">
    <property type="entry name" value="Homing_endonuc_PI-Sce"/>
</dbReference>
<name>A0A6C0H6M9_9ZZZZ</name>
<dbReference type="SUPFAM" id="SSF51294">
    <property type="entry name" value="Hedgehog/intein (Hint) domain"/>
    <property type="match status" value="1"/>
</dbReference>
<feature type="coiled-coil region" evidence="1">
    <location>
        <begin position="639"/>
        <end position="666"/>
    </location>
</feature>
<reference evidence="3" key="1">
    <citation type="journal article" date="2020" name="Nature">
        <title>Giant virus diversity and host interactions through global metagenomics.</title>
        <authorList>
            <person name="Schulz F."/>
            <person name="Roux S."/>
            <person name="Paez-Espino D."/>
            <person name="Jungbluth S."/>
            <person name="Walsh D.A."/>
            <person name="Denef V.J."/>
            <person name="McMahon K.D."/>
            <person name="Konstantinidis K.T."/>
            <person name="Eloe-Fadrosh E.A."/>
            <person name="Kyrpides N.C."/>
            <person name="Woyke T."/>
        </authorList>
    </citation>
    <scope>NUCLEOTIDE SEQUENCE</scope>
    <source>
        <strain evidence="3">GVMAG-M-3300023179-73</strain>
    </source>
</reference>
<dbReference type="InterPro" id="IPR027434">
    <property type="entry name" value="Homing_endonucl"/>
</dbReference>
<protein>
    <recommendedName>
        <fullName evidence="2">DOD-type homing endonuclease domain-containing protein</fullName>
    </recommendedName>
</protein>
<sequence length="684" mass="79657">MLINEFEKLSLKKFKIKSILPDATILCLGKRRSGKSIMRGENVLMYDGNIKKVEDIKIGELVMGDDSTPRTVLETHSGTDKMYKVTNRKGVSYTVNSHHILSLTYTGKKIIVDRKDRQSYQVRWFNKQRCRLEHYTFSYKDKNKEAVHTEAQKYWEQLTDDLKVDIPILDYLKLSKKYRENLLGYQVPIQFQEKDVPIDPYMIGYWLGDGTSADSNITTQDSTVLHYFAHNLPQYNLFLDMFDSRRYGYRISSGYGQKNNVFLQTLKDLDLINNKHIPMIYKCNSREARLKLLAGFIDADGHLGKRNDLEITQCLKHERLIDDIIYLARSLGFCATKHIKKTSWSHKGEKRYGEAFRIHINAQGIDEIPTLIPRKRAKPSKNRVDALVSQIEIEEVGEGEYYGIELDGNNRFVLGNFIVTHNSWLVRDIFYHHRHIPSGVVFSGTEEASPFFGDFIPDCFIHSEYDPVLIESIMNRQKRKIREAKNSGKSDTGKLPSNNVFIVLDDMLHDAQNWKKDKTIKSIFFNGRHFNFLFILTMQYAQGIPPELRSNIDYVFIFNEPSVANRKRIYEAYAGMIPSFDHFCNILDACTQNHECLVIKTSGNSTDLKDQVFWYKAEAHSNFRAGHPKFWNYHQNHYNQNYEDEAEQDQAEVDKLKRKFAKTRKLKIIVSRQGEVVGYKQESD</sequence>
<evidence type="ECO:0000313" key="3">
    <source>
        <dbReference type="EMBL" id="QHT76208.1"/>
    </source>
</evidence>
<organism evidence="3">
    <name type="scientific">viral metagenome</name>
    <dbReference type="NCBI Taxonomy" id="1070528"/>
    <lineage>
        <taxon>unclassified sequences</taxon>
        <taxon>metagenomes</taxon>
        <taxon>organismal metagenomes</taxon>
    </lineage>
</organism>
<proteinExistence type="predicted"/>
<dbReference type="Gene3D" id="2.170.16.10">
    <property type="entry name" value="Hedgehog/Intein (Hint) domain"/>
    <property type="match status" value="1"/>
</dbReference>
<dbReference type="InterPro" id="IPR007868">
    <property type="entry name" value="Hom_end_hint"/>
</dbReference>
<dbReference type="PROSITE" id="PS50819">
    <property type="entry name" value="INTEIN_ENDONUCLEASE"/>
    <property type="match status" value="1"/>
</dbReference>
<dbReference type="GO" id="GO:0003677">
    <property type="term" value="F:DNA binding"/>
    <property type="evidence" value="ECO:0007669"/>
    <property type="project" value="InterPro"/>
</dbReference>
<keyword evidence="1" id="KW-0175">Coiled coil</keyword>
<dbReference type="InterPro" id="IPR027417">
    <property type="entry name" value="P-loop_NTPase"/>
</dbReference>
<dbReference type="GO" id="GO:0030908">
    <property type="term" value="P:protein splicing"/>
    <property type="evidence" value="ECO:0007669"/>
    <property type="project" value="InterPro"/>
</dbReference>
<dbReference type="GO" id="GO:0004519">
    <property type="term" value="F:endonuclease activity"/>
    <property type="evidence" value="ECO:0007669"/>
    <property type="project" value="InterPro"/>
</dbReference>
<dbReference type="InterPro" id="IPR036844">
    <property type="entry name" value="Hint_dom_sf"/>
</dbReference>
<dbReference type="SUPFAM" id="SSF55608">
    <property type="entry name" value="Homing endonucleases"/>
    <property type="match status" value="1"/>
</dbReference>
<accession>A0A6C0H6M9</accession>
<evidence type="ECO:0000256" key="1">
    <source>
        <dbReference type="SAM" id="Coils"/>
    </source>
</evidence>
<dbReference type="Gene3D" id="3.10.28.10">
    <property type="entry name" value="Homing endonucleases"/>
    <property type="match status" value="1"/>
</dbReference>
<dbReference type="Pfam" id="PF05203">
    <property type="entry name" value="Hom_end_hint"/>
    <property type="match status" value="1"/>
</dbReference>
<feature type="domain" description="DOD-type homing endonuclease" evidence="2">
    <location>
        <begin position="202"/>
        <end position="333"/>
    </location>
</feature>
<dbReference type="InterPro" id="IPR004042">
    <property type="entry name" value="Intein_endonuc_central"/>
</dbReference>
<dbReference type="Pfam" id="PF05204">
    <property type="entry name" value="Hom_end"/>
    <property type="match status" value="1"/>
</dbReference>